<dbReference type="InterPro" id="IPR006442">
    <property type="entry name" value="Antitoxin_Phd/YefM"/>
</dbReference>
<dbReference type="Pfam" id="PF02604">
    <property type="entry name" value="PhdYeFM_antitox"/>
    <property type="match status" value="1"/>
</dbReference>
<name>H8Z3N2_9GAMM</name>
<organism evidence="3 4">
    <name type="scientific">Thiorhodovibrio frisius</name>
    <dbReference type="NCBI Taxonomy" id="631362"/>
    <lineage>
        <taxon>Bacteria</taxon>
        <taxon>Pseudomonadati</taxon>
        <taxon>Pseudomonadota</taxon>
        <taxon>Gammaproteobacteria</taxon>
        <taxon>Chromatiales</taxon>
        <taxon>Chromatiaceae</taxon>
        <taxon>Thiorhodovibrio</taxon>
    </lineage>
</organism>
<evidence type="ECO:0000256" key="2">
    <source>
        <dbReference type="RuleBase" id="RU362080"/>
    </source>
</evidence>
<dbReference type="Gene3D" id="3.40.1620.10">
    <property type="entry name" value="YefM-like domain"/>
    <property type="match status" value="1"/>
</dbReference>
<keyword evidence="4" id="KW-1185">Reference proteome</keyword>
<dbReference type="EMBL" id="JH603170">
    <property type="protein sequence ID" value="EIC20021.1"/>
    <property type="molecule type" value="Genomic_DNA"/>
</dbReference>
<dbReference type="Proteomes" id="UP000002964">
    <property type="component" value="Unassembled WGS sequence"/>
</dbReference>
<proteinExistence type="inferred from homology"/>
<evidence type="ECO:0000313" key="3">
    <source>
        <dbReference type="EMBL" id="EIC20021.1"/>
    </source>
</evidence>
<dbReference type="STRING" id="631362.Thi970DRAFT_03633"/>
<comment type="similarity">
    <text evidence="1 2">Belongs to the phD/YefM antitoxin family.</text>
</comment>
<dbReference type="SUPFAM" id="SSF143120">
    <property type="entry name" value="YefM-like"/>
    <property type="match status" value="1"/>
</dbReference>
<comment type="function">
    <text evidence="2">Antitoxin component of a type II toxin-antitoxin (TA) system.</text>
</comment>
<dbReference type="AlphaFoldDB" id="H8Z3N2"/>
<accession>H8Z3N2</accession>
<dbReference type="InterPro" id="IPR036165">
    <property type="entry name" value="YefM-like_sf"/>
</dbReference>
<evidence type="ECO:0000256" key="1">
    <source>
        <dbReference type="ARBA" id="ARBA00009981"/>
    </source>
</evidence>
<gene>
    <name evidence="3" type="ORF">Thi970DRAFT_03633</name>
</gene>
<dbReference type="NCBIfam" id="TIGR01552">
    <property type="entry name" value="phd_fam"/>
    <property type="match status" value="1"/>
</dbReference>
<sequence>MKPAPVSETTLSLADFQHQASALLNGIASSKEPVVITQDGCAVAVLVSPSDYADLREQLRFVQAVKDGLNDVEHGRLLSEEALEQALNGAKMDCHCCSGSCCHSRLHCRR</sequence>
<reference evidence="3 4" key="2">
    <citation type="submission" date="2011-11" db="EMBL/GenBank/DDBJ databases">
        <authorList>
            <consortium name="US DOE Joint Genome Institute"/>
            <person name="Lucas S."/>
            <person name="Han J."/>
            <person name="Lapidus A."/>
            <person name="Cheng J.-F."/>
            <person name="Goodwin L."/>
            <person name="Pitluck S."/>
            <person name="Peters L."/>
            <person name="Ovchinnikova G."/>
            <person name="Zhang X."/>
            <person name="Detter J.C."/>
            <person name="Han C."/>
            <person name="Tapia R."/>
            <person name="Land M."/>
            <person name="Hauser L."/>
            <person name="Kyrpides N."/>
            <person name="Ivanova N."/>
            <person name="Pagani I."/>
            <person name="Vogl K."/>
            <person name="Liu Z."/>
            <person name="Overmann J."/>
            <person name="Frigaard N.-U."/>
            <person name="Bryant D."/>
            <person name="Woyke T."/>
        </authorList>
    </citation>
    <scope>NUCLEOTIDE SEQUENCE [LARGE SCALE GENOMIC DNA]</scope>
    <source>
        <strain evidence="3 4">970</strain>
    </source>
</reference>
<dbReference type="eggNOG" id="COG2161">
    <property type="taxonomic scope" value="Bacteria"/>
</dbReference>
<evidence type="ECO:0000313" key="4">
    <source>
        <dbReference type="Proteomes" id="UP000002964"/>
    </source>
</evidence>
<protein>
    <recommendedName>
        <fullName evidence="2">Antitoxin</fullName>
    </recommendedName>
</protein>
<dbReference type="HOGENOM" id="CLU_2169936_0_0_6"/>
<reference evidence="4" key="1">
    <citation type="submission" date="2011-06" db="EMBL/GenBank/DDBJ databases">
        <authorList>
            <consortium name="US DOE Joint Genome Institute (JGI-PGF)"/>
            <person name="Lucas S."/>
            <person name="Han J."/>
            <person name="Lapidus A."/>
            <person name="Cheng J.-F."/>
            <person name="Goodwin L."/>
            <person name="Pitluck S."/>
            <person name="Peters L."/>
            <person name="Land M.L."/>
            <person name="Hauser L."/>
            <person name="Vogl K."/>
            <person name="Liu Z."/>
            <person name="Overmann J."/>
            <person name="Frigaard N.-U."/>
            <person name="Bryant D.A."/>
            <person name="Woyke T.J."/>
        </authorList>
    </citation>
    <scope>NUCLEOTIDE SEQUENCE [LARGE SCALE GENOMIC DNA]</scope>
    <source>
        <strain evidence="4">970</strain>
    </source>
</reference>